<dbReference type="EMBL" id="CADCVR010000096">
    <property type="protein sequence ID" value="CAA9517889.1"/>
    <property type="molecule type" value="Genomic_DNA"/>
</dbReference>
<evidence type="ECO:0008006" key="2">
    <source>
        <dbReference type="Google" id="ProtNLM"/>
    </source>
</evidence>
<dbReference type="Gene3D" id="3.30.530.20">
    <property type="match status" value="1"/>
</dbReference>
<organism evidence="1">
    <name type="scientific">uncultured Solirubrobacteraceae bacterium</name>
    <dbReference type="NCBI Taxonomy" id="1162706"/>
    <lineage>
        <taxon>Bacteria</taxon>
        <taxon>Bacillati</taxon>
        <taxon>Actinomycetota</taxon>
        <taxon>Thermoleophilia</taxon>
        <taxon>Solirubrobacterales</taxon>
        <taxon>Solirubrobacteraceae</taxon>
        <taxon>environmental samples</taxon>
    </lineage>
</organism>
<dbReference type="InterPro" id="IPR019587">
    <property type="entry name" value="Polyketide_cyclase/dehydratase"/>
</dbReference>
<accession>A0A6J4TA82</accession>
<protein>
    <recommendedName>
        <fullName evidence="2">Polyketide cyclase/dehydrase</fullName>
    </recommendedName>
</protein>
<dbReference type="SUPFAM" id="SSF55961">
    <property type="entry name" value="Bet v1-like"/>
    <property type="match status" value="1"/>
</dbReference>
<dbReference type="AlphaFoldDB" id="A0A6J4TA82"/>
<dbReference type="CDD" id="cd07812">
    <property type="entry name" value="SRPBCC"/>
    <property type="match status" value="1"/>
</dbReference>
<sequence>MTEIRTSIDINAPPEAVFDVALDPERLGDWVTIHRELLSCDAGAPRRGMEMQQRMSLRGAPFKVSWELVVCDRPTRAEWRGRGPARSKAETEYRLDALDGGGTRFFYRNDFKAPFGPLGAVAGRALVGGVPEKEAIASLKALKALLESLRD</sequence>
<evidence type="ECO:0000313" key="1">
    <source>
        <dbReference type="EMBL" id="CAA9517889.1"/>
    </source>
</evidence>
<dbReference type="Pfam" id="PF10604">
    <property type="entry name" value="Polyketide_cyc2"/>
    <property type="match status" value="1"/>
</dbReference>
<dbReference type="InterPro" id="IPR023393">
    <property type="entry name" value="START-like_dom_sf"/>
</dbReference>
<reference evidence="1" key="1">
    <citation type="submission" date="2020-02" db="EMBL/GenBank/DDBJ databases">
        <authorList>
            <person name="Meier V. D."/>
        </authorList>
    </citation>
    <scope>NUCLEOTIDE SEQUENCE</scope>
    <source>
        <strain evidence="1">AVDCRST_MAG53</strain>
    </source>
</reference>
<gene>
    <name evidence="1" type="ORF">AVDCRST_MAG53-3312</name>
</gene>
<name>A0A6J4TA82_9ACTN</name>
<proteinExistence type="predicted"/>